<accession>A0A6N6MGR6</accession>
<keyword evidence="2" id="KW-1185">Reference proteome</keyword>
<evidence type="ECO:0000313" key="2">
    <source>
        <dbReference type="Proteomes" id="UP000441523"/>
    </source>
</evidence>
<organism evidence="1 2">
    <name type="scientific">Methylobacterium planeticum</name>
    <dbReference type="NCBI Taxonomy" id="2615211"/>
    <lineage>
        <taxon>Bacteria</taxon>
        <taxon>Pseudomonadati</taxon>
        <taxon>Pseudomonadota</taxon>
        <taxon>Alphaproteobacteria</taxon>
        <taxon>Hyphomicrobiales</taxon>
        <taxon>Methylobacteriaceae</taxon>
        <taxon>Methylobacterium</taxon>
    </lineage>
</organism>
<sequence>MSSGFTPHRTGLTACGMGIWMCWLGLLIVLPGSAAVASSAVGRTVLALYDGDVEHVAAETRIHRYAELPLNHLGFVVEYRDVRQALPSAGDVSRYAGVLSWFSAPPADRRAYLDWARIALRSARRVVVLGASGGSYWTDDAVAVDAVLGSIGLRHGRRAVELTLGTILRAPNRALVAFEGQRDPVLPAFEVVEKLRPDFEPWLELAVPEREGGGHSVVVGVSSRGGYAASGYEIVEDPAFGRARWLIDPFTFFARALRDEPSPIPDVTTLSGRRIFFSHVESEGLNNVVLTKAKEQVLVAQIFQEEIVNRYTDLPVTFALTPGDLDPTIGGNETPREFVQAIWSSPQVEPSVASYTRPYRWEYFETYDRAREEDLIAHARTPGRFGLRRLADYVNGSTRTDRFVAKAREYPRNYLLKPFDLVQETEGAAAIVRDLSPSDKQPRLYQWTGDARPSEEMIAATRGLGLLNINGGEARFDQLYPSAAHLPPIARPVGNQRQIYAVGADEVPLVRMWRPAVEALRGLRTTLGNTEAPRRLKGFNLHYHLMTIGNSEALHLIQAYLDEARNAPVIPIRTSDYAAMADDFFRVEIVATGPSSWSIRNRGAVQTLRFDEADTVEIDLARSEGVLGSTRQGSVLYVSLDPAVATVRLALGAAGSKPCNLVGLRDSRWQVSGLSRDTFAWRFSAQGYGPGDFTWEGVAPGRYRVEAHRADKLVWSVDVEPDARGQLAFSVAPAAIEPLSLSIARQQDAAGGVR</sequence>
<dbReference type="RefSeq" id="WP_150966102.1">
    <property type="nucleotide sequence ID" value="NZ_VZZJ01000031.1"/>
</dbReference>
<proteinExistence type="predicted"/>
<protein>
    <submittedName>
        <fullName evidence="1">Uncharacterized protein</fullName>
    </submittedName>
</protein>
<dbReference type="Proteomes" id="UP000441523">
    <property type="component" value="Unassembled WGS sequence"/>
</dbReference>
<reference evidence="1 2" key="1">
    <citation type="submission" date="2019-09" db="EMBL/GenBank/DDBJ databases">
        <title>YIM 132548 draft genome.</title>
        <authorList>
            <person name="Jiang L."/>
        </authorList>
    </citation>
    <scope>NUCLEOTIDE SEQUENCE [LARGE SCALE GENOMIC DNA]</scope>
    <source>
        <strain evidence="1 2">YIM 132548</strain>
    </source>
</reference>
<name>A0A6N6MGR6_9HYPH</name>
<evidence type="ECO:0000313" key="1">
    <source>
        <dbReference type="EMBL" id="KAB1070137.1"/>
    </source>
</evidence>
<dbReference type="AlphaFoldDB" id="A0A6N6MGR6"/>
<dbReference type="EMBL" id="VZZJ01000031">
    <property type="protein sequence ID" value="KAB1070137.1"/>
    <property type="molecule type" value="Genomic_DNA"/>
</dbReference>
<gene>
    <name evidence="1" type="ORF">F6X51_23490</name>
</gene>
<comment type="caution">
    <text evidence="1">The sequence shown here is derived from an EMBL/GenBank/DDBJ whole genome shotgun (WGS) entry which is preliminary data.</text>
</comment>